<gene>
    <name evidence="6" type="ORF">EPA93_24065</name>
</gene>
<evidence type="ECO:0000256" key="1">
    <source>
        <dbReference type="ARBA" id="ARBA00005695"/>
    </source>
</evidence>
<reference evidence="6 7" key="1">
    <citation type="submission" date="2019-01" db="EMBL/GenBank/DDBJ databases">
        <title>Ktedonosporobacter rubrisoli SCAWS-G2.</title>
        <authorList>
            <person name="Huang Y."/>
            <person name="Yan B."/>
        </authorList>
    </citation>
    <scope>NUCLEOTIDE SEQUENCE [LARGE SCALE GENOMIC DNA]</scope>
    <source>
        <strain evidence="6 7">SCAWS-G2</strain>
    </source>
</reference>
<evidence type="ECO:0000259" key="5">
    <source>
        <dbReference type="Pfam" id="PF00496"/>
    </source>
</evidence>
<name>A0A4P6JTH8_KTERU</name>
<sequence length="569" mass="62150">MVVKSRPRPPVASFSLLAILILLLSACGASGTPIKSTGDNGKPVKGGIWIDDLANEPDSLLPNASVQTFAYMVDQALYAPLFAGDSSGKINPGIVTEMPTTANGGISSDLKTWVFHLKPNLVWSDGQPLNADDVDFTWKLWTNKKFAAASNVGYSLITGSEVSADKLSITFHLSKPYAAFPSIWTDGYHAPMPAHHFSSMAPESIKKSMDNLNPQIVSGPFMMAESKPGDHFTVQRNPKYYQAAEGLPYLDKVVFRLVANQNTILNDLKSGSIDSAWFLDVSKMKAYQALTNYQIVTNPSASVEALHYNFNNPALQDVNVRKAIAMAINPDELVKIARQDQGIVNCTDHSSAYNPGFQQDAPCPKFDIDGANKVLDQAGWSKGADGVRAKGNLRLEFQYSTTAGNPWRQEDEVLNQANLAKIGVKINIQNYPSSTFFSTFLGGGQAGKYDLAEWASSYVYDGDDAINLSCAQLAPHGSNYMFHCDQELDALFPKEQATADPAERQQIFNQIHEVMLKNFDIFGLYALKDVEITKKGTHNYQPGPFGSTETVNIWNWWCDGGKCPSGGGA</sequence>
<feature type="signal peptide" evidence="4">
    <location>
        <begin position="1"/>
        <end position="31"/>
    </location>
</feature>
<protein>
    <submittedName>
        <fullName evidence="6">Peptide ABC transporter substrate-binding protein</fullName>
    </submittedName>
</protein>
<dbReference type="SUPFAM" id="SSF53850">
    <property type="entry name" value="Periplasmic binding protein-like II"/>
    <property type="match status" value="1"/>
</dbReference>
<dbReference type="PANTHER" id="PTHR30290:SF9">
    <property type="entry name" value="OLIGOPEPTIDE-BINDING PROTEIN APPA"/>
    <property type="match status" value="1"/>
</dbReference>
<dbReference type="KEGG" id="kbs:EPA93_24065"/>
<keyword evidence="7" id="KW-1185">Reference proteome</keyword>
<dbReference type="GO" id="GO:1904680">
    <property type="term" value="F:peptide transmembrane transporter activity"/>
    <property type="evidence" value="ECO:0007669"/>
    <property type="project" value="TreeGrafter"/>
</dbReference>
<dbReference type="EMBL" id="CP035758">
    <property type="protein sequence ID" value="QBD78889.1"/>
    <property type="molecule type" value="Genomic_DNA"/>
</dbReference>
<dbReference type="Proteomes" id="UP000290365">
    <property type="component" value="Chromosome"/>
</dbReference>
<evidence type="ECO:0000256" key="2">
    <source>
        <dbReference type="ARBA" id="ARBA00022448"/>
    </source>
</evidence>
<dbReference type="GO" id="GO:0042597">
    <property type="term" value="C:periplasmic space"/>
    <property type="evidence" value="ECO:0007669"/>
    <property type="project" value="UniProtKB-ARBA"/>
</dbReference>
<evidence type="ECO:0000256" key="4">
    <source>
        <dbReference type="SAM" id="SignalP"/>
    </source>
</evidence>
<keyword evidence="2" id="KW-0813">Transport</keyword>
<evidence type="ECO:0000256" key="3">
    <source>
        <dbReference type="ARBA" id="ARBA00022729"/>
    </source>
</evidence>
<dbReference type="Gene3D" id="3.10.105.10">
    <property type="entry name" value="Dipeptide-binding Protein, Domain 3"/>
    <property type="match status" value="1"/>
</dbReference>
<dbReference type="OrthoDB" id="137511at2"/>
<feature type="chain" id="PRO_5020412710" evidence="4">
    <location>
        <begin position="32"/>
        <end position="569"/>
    </location>
</feature>
<dbReference type="RefSeq" id="WP_129889942.1">
    <property type="nucleotide sequence ID" value="NZ_CP035758.1"/>
</dbReference>
<keyword evidence="3 4" id="KW-0732">Signal</keyword>
<dbReference type="PROSITE" id="PS51257">
    <property type="entry name" value="PROKAR_LIPOPROTEIN"/>
    <property type="match status" value="1"/>
</dbReference>
<evidence type="ECO:0000313" key="6">
    <source>
        <dbReference type="EMBL" id="QBD78889.1"/>
    </source>
</evidence>
<dbReference type="AlphaFoldDB" id="A0A4P6JTH8"/>
<dbReference type="InterPro" id="IPR000914">
    <property type="entry name" value="SBP_5_dom"/>
</dbReference>
<dbReference type="Pfam" id="PF00496">
    <property type="entry name" value="SBP_bac_5"/>
    <property type="match status" value="1"/>
</dbReference>
<dbReference type="GO" id="GO:0043190">
    <property type="term" value="C:ATP-binding cassette (ABC) transporter complex"/>
    <property type="evidence" value="ECO:0007669"/>
    <property type="project" value="InterPro"/>
</dbReference>
<dbReference type="Gene3D" id="3.40.190.10">
    <property type="entry name" value="Periplasmic binding protein-like II"/>
    <property type="match status" value="1"/>
</dbReference>
<proteinExistence type="inferred from homology"/>
<accession>A0A4P6JTH8</accession>
<dbReference type="CDD" id="cd08513">
    <property type="entry name" value="PBP2_thermophilic_Hb8_like"/>
    <property type="match status" value="1"/>
</dbReference>
<organism evidence="6 7">
    <name type="scientific">Ktedonosporobacter rubrisoli</name>
    <dbReference type="NCBI Taxonomy" id="2509675"/>
    <lineage>
        <taxon>Bacteria</taxon>
        <taxon>Bacillati</taxon>
        <taxon>Chloroflexota</taxon>
        <taxon>Ktedonobacteria</taxon>
        <taxon>Ktedonobacterales</taxon>
        <taxon>Ktedonosporobacteraceae</taxon>
        <taxon>Ktedonosporobacter</taxon>
    </lineage>
</organism>
<dbReference type="GO" id="GO:0015833">
    <property type="term" value="P:peptide transport"/>
    <property type="evidence" value="ECO:0007669"/>
    <property type="project" value="TreeGrafter"/>
</dbReference>
<feature type="domain" description="Solute-binding protein family 5" evidence="5">
    <location>
        <begin position="105"/>
        <end position="464"/>
    </location>
</feature>
<dbReference type="InterPro" id="IPR039424">
    <property type="entry name" value="SBP_5"/>
</dbReference>
<dbReference type="PIRSF" id="PIRSF002741">
    <property type="entry name" value="MppA"/>
    <property type="match status" value="1"/>
</dbReference>
<dbReference type="Gene3D" id="3.90.76.10">
    <property type="entry name" value="Dipeptide-binding Protein, Domain 1"/>
    <property type="match status" value="1"/>
</dbReference>
<evidence type="ECO:0000313" key="7">
    <source>
        <dbReference type="Proteomes" id="UP000290365"/>
    </source>
</evidence>
<dbReference type="InterPro" id="IPR030678">
    <property type="entry name" value="Peptide/Ni-bd"/>
</dbReference>
<comment type="similarity">
    <text evidence="1">Belongs to the bacterial solute-binding protein 5 family.</text>
</comment>
<dbReference type="PANTHER" id="PTHR30290">
    <property type="entry name" value="PERIPLASMIC BINDING COMPONENT OF ABC TRANSPORTER"/>
    <property type="match status" value="1"/>
</dbReference>